<sequence>MNSFKLLIRDIKSIIKDPKVLIPVLAVLLIPLLYSATFLWAFWDPYAKLDHLPVAVVNLDKGAKFNGQDLNIGRDLTDQLKDNQKFDWQFVGAKQAREGLEHNKYYMVIEIPADFSQKAATITEDHPTPAEFRFIPNESYNFLASQIGENAVDKIKEQINNNLTEAYTKAIFANIDTLANGLAQASDGSQQLADGARATQAGVNKIKDNLNKLAAGTVPLQKGLTTVAGGSSQLHQGLLELQQGTHQLADGLSQLSQGNSQLLTGAKQSQAGMKKLQTGLDASVEGLEKVQTSSQAVSRGLEQYVQAHPELAEDPQLQKLVVTSKQVTSGMATVVDSQKQLAAGAAQLTAGQTELVTGMATFSEKLNQAKDASQSIDQGAARLVQGSAQLETGLAQVNNGFQQLSDGTYQLSEGTDKLTNGMSRITNGTEQLAHKLTEAANKTSQIKGNDQLYSMFADPVQMQKQSFREVPNYGTGFTPYFLSLGLFVGALILTIVIPLREPSGIPGSAFSWFLGKFMLLAIIGTVQAVIADLVLLYGLHIEVKSVPLFFIFSIITSLTFMALVQFLVTAFDNPGRFVAILILIWQLVTSAGTFPLELIPTRLQVFNHWLPMTYSVFGFKAVISSGDFSFMWQNARILAIFIISMSIGTILYYTMNYKRNYAAAAPVDE</sequence>
<reference evidence="7 8" key="1">
    <citation type="submission" date="2011-05" db="EMBL/GenBank/DDBJ databases">
        <title>Complete sequence of Desulfotomaculum carboxydivorans CO-1-SRB.</title>
        <authorList>
            <consortium name="US DOE Joint Genome Institute"/>
            <person name="Lucas S."/>
            <person name="Han J."/>
            <person name="Lapidus A."/>
            <person name="Cheng J.-F."/>
            <person name="Goodwin L."/>
            <person name="Pitluck S."/>
            <person name="Peters L."/>
            <person name="Mikhailova N."/>
            <person name="Lu M."/>
            <person name="Han C."/>
            <person name="Tapia R."/>
            <person name="Land M."/>
            <person name="Hauser L."/>
            <person name="Kyrpides N."/>
            <person name="Ivanova N."/>
            <person name="Pagani I."/>
            <person name="Stams A."/>
            <person name="Plugge C."/>
            <person name="Muyzer G."/>
            <person name="Kuever J."/>
            <person name="Parshina S."/>
            <person name="Ivanova A."/>
            <person name="Nazina T."/>
            <person name="Woyke T."/>
        </authorList>
    </citation>
    <scope>NUCLEOTIDE SEQUENCE [LARGE SCALE GENOMIC DNA]</scope>
    <source>
        <strain evidence="8">DSM 14880 / VKM B-2319 / CO-1-SRB</strain>
    </source>
</reference>
<dbReference type="PANTHER" id="PTHR43077:SF5">
    <property type="entry name" value="PHAGE INFECTION PROTEIN"/>
    <property type="match status" value="1"/>
</dbReference>
<dbReference type="InterPro" id="IPR017500">
    <property type="entry name" value="Phage_infect_YhgE_N"/>
</dbReference>
<organism evidence="7 8">
    <name type="scientific">Desulfotomaculum nigrificans (strain DSM 14880 / VKM B-2319 / CO-1-SRB)</name>
    <name type="common">Desulfotomaculum carboxydivorans</name>
    <dbReference type="NCBI Taxonomy" id="868595"/>
    <lineage>
        <taxon>Bacteria</taxon>
        <taxon>Bacillati</taxon>
        <taxon>Bacillota</taxon>
        <taxon>Clostridia</taxon>
        <taxon>Eubacteriales</taxon>
        <taxon>Desulfotomaculaceae</taxon>
        <taxon>Desulfotomaculum</taxon>
    </lineage>
</organism>
<evidence type="ECO:0000256" key="2">
    <source>
        <dbReference type="ARBA" id="ARBA00022692"/>
    </source>
</evidence>
<dbReference type="Gene3D" id="1.10.287.950">
    <property type="entry name" value="Methyl-accepting chemotaxis protein"/>
    <property type="match status" value="1"/>
</dbReference>
<dbReference type="InterPro" id="IPR023908">
    <property type="entry name" value="xxxLxxG_rpt"/>
</dbReference>
<dbReference type="NCBIfam" id="TIGR03057">
    <property type="entry name" value="xxxLxxG_by_4"/>
    <property type="match status" value="2"/>
</dbReference>
<dbReference type="InterPro" id="IPR013525">
    <property type="entry name" value="ABC2_TM"/>
</dbReference>
<dbReference type="GO" id="GO:0016020">
    <property type="term" value="C:membrane"/>
    <property type="evidence" value="ECO:0007669"/>
    <property type="project" value="UniProtKB-SubCell"/>
</dbReference>
<dbReference type="STRING" id="868595.Desca_2261"/>
<evidence type="ECO:0000313" key="8">
    <source>
        <dbReference type="Proteomes" id="UP000009226"/>
    </source>
</evidence>
<dbReference type="SUPFAM" id="SSF58104">
    <property type="entry name" value="Methyl-accepting chemotaxis protein (MCP) signaling domain"/>
    <property type="match status" value="1"/>
</dbReference>
<dbReference type="InterPro" id="IPR017501">
    <property type="entry name" value="Phage_infect_YhgE_C"/>
</dbReference>
<feature type="transmembrane region" description="Helical" evidence="5">
    <location>
        <begin position="517"/>
        <end position="540"/>
    </location>
</feature>
<dbReference type="AlphaFoldDB" id="F6B2Y8"/>
<dbReference type="eggNOG" id="COG1511">
    <property type="taxonomic scope" value="Bacteria"/>
</dbReference>
<dbReference type="PANTHER" id="PTHR43077">
    <property type="entry name" value="TRANSPORT PERMEASE YVFS-RELATED"/>
    <property type="match status" value="1"/>
</dbReference>
<dbReference type="HOGENOM" id="CLU_004534_1_0_9"/>
<feature type="transmembrane region" description="Helical" evidence="5">
    <location>
        <begin position="477"/>
        <end position="497"/>
    </location>
</feature>
<dbReference type="NCBIfam" id="TIGR03062">
    <property type="entry name" value="pip_yhgE_Cterm"/>
    <property type="match status" value="1"/>
</dbReference>
<feature type="transmembrane region" description="Helical" evidence="5">
    <location>
        <begin position="546"/>
        <end position="568"/>
    </location>
</feature>
<dbReference type="RefSeq" id="WP_013810647.1">
    <property type="nucleotide sequence ID" value="NC_015565.1"/>
</dbReference>
<dbReference type="EMBL" id="CP002736">
    <property type="protein sequence ID" value="AEF95096.1"/>
    <property type="molecule type" value="Genomic_DNA"/>
</dbReference>
<keyword evidence="4 5" id="KW-0472">Membrane</keyword>
<keyword evidence="2 5" id="KW-0812">Transmembrane</keyword>
<feature type="transmembrane region" description="Helical" evidence="5">
    <location>
        <begin position="20"/>
        <end position="43"/>
    </location>
</feature>
<dbReference type="Gene3D" id="3.40.1710.10">
    <property type="entry name" value="abc type-2 transporter like domain"/>
    <property type="match status" value="1"/>
</dbReference>
<feature type="domain" description="ABC-2 type transporter transmembrane" evidence="6">
    <location>
        <begin position="363"/>
        <end position="645"/>
    </location>
</feature>
<name>F6B2Y8_DESCC</name>
<evidence type="ECO:0000256" key="4">
    <source>
        <dbReference type="ARBA" id="ARBA00023136"/>
    </source>
</evidence>
<evidence type="ECO:0000256" key="3">
    <source>
        <dbReference type="ARBA" id="ARBA00022989"/>
    </source>
</evidence>
<keyword evidence="3 5" id="KW-1133">Transmembrane helix</keyword>
<comment type="subcellular location">
    <subcellularLocation>
        <location evidence="1">Membrane</location>
        <topology evidence="1">Multi-pass membrane protein</topology>
    </subcellularLocation>
</comment>
<dbReference type="GO" id="GO:0140359">
    <property type="term" value="F:ABC-type transporter activity"/>
    <property type="evidence" value="ECO:0007669"/>
    <property type="project" value="InterPro"/>
</dbReference>
<evidence type="ECO:0000256" key="5">
    <source>
        <dbReference type="SAM" id="Phobius"/>
    </source>
</evidence>
<feature type="transmembrane region" description="Helical" evidence="5">
    <location>
        <begin position="575"/>
        <end position="594"/>
    </location>
</feature>
<dbReference type="Proteomes" id="UP000009226">
    <property type="component" value="Chromosome"/>
</dbReference>
<evidence type="ECO:0000259" key="6">
    <source>
        <dbReference type="Pfam" id="PF12698"/>
    </source>
</evidence>
<dbReference type="InterPro" id="IPR051328">
    <property type="entry name" value="T7SS_ABC-Transporter"/>
</dbReference>
<dbReference type="NCBIfam" id="TIGR03061">
    <property type="entry name" value="pip_yhgE_Nterm"/>
    <property type="match status" value="1"/>
</dbReference>
<accession>F6B2Y8</accession>
<evidence type="ECO:0000256" key="1">
    <source>
        <dbReference type="ARBA" id="ARBA00004141"/>
    </source>
</evidence>
<proteinExistence type="predicted"/>
<dbReference type="Pfam" id="PF12698">
    <property type="entry name" value="ABC2_membrane_3"/>
    <property type="match status" value="2"/>
</dbReference>
<protein>
    <submittedName>
        <fullName evidence="7">YhgE/Pip C-terminal domain protein</fullName>
    </submittedName>
</protein>
<feature type="domain" description="ABC-2 type transporter transmembrane" evidence="6">
    <location>
        <begin position="26"/>
        <end position="171"/>
    </location>
</feature>
<keyword evidence="8" id="KW-1185">Reference proteome</keyword>
<evidence type="ECO:0000313" key="7">
    <source>
        <dbReference type="EMBL" id="AEF95096.1"/>
    </source>
</evidence>
<dbReference type="KEGG" id="dca:Desca_2261"/>
<gene>
    <name evidence="7" type="ordered locus">Desca_2261</name>
</gene>
<feature type="transmembrane region" description="Helical" evidence="5">
    <location>
        <begin position="635"/>
        <end position="655"/>
    </location>
</feature>